<evidence type="ECO:0008006" key="4">
    <source>
        <dbReference type="Google" id="ProtNLM"/>
    </source>
</evidence>
<evidence type="ECO:0000313" key="2">
    <source>
        <dbReference type="EMBL" id="RAI40519.1"/>
    </source>
</evidence>
<feature type="compositionally biased region" description="Pro residues" evidence="1">
    <location>
        <begin position="154"/>
        <end position="165"/>
    </location>
</feature>
<accession>A0A327KNP8</accession>
<organism evidence="2 3">
    <name type="scientific">Rhodoplanes elegans</name>
    <dbReference type="NCBI Taxonomy" id="29408"/>
    <lineage>
        <taxon>Bacteria</taxon>
        <taxon>Pseudomonadati</taxon>
        <taxon>Pseudomonadota</taxon>
        <taxon>Alphaproteobacteria</taxon>
        <taxon>Hyphomicrobiales</taxon>
        <taxon>Nitrobacteraceae</taxon>
        <taxon>Rhodoplanes</taxon>
    </lineage>
</organism>
<evidence type="ECO:0000256" key="1">
    <source>
        <dbReference type="SAM" id="MobiDB-lite"/>
    </source>
</evidence>
<name>A0A327KNP8_9BRAD</name>
<protein>
    <recommendedName>
        <fullName evidence="4">Helix-turn-helix domain-containing protein</fullName>
    </recommendedName>
</protein>
<proteinExistence type="predicted"/>
<reference evidence="2 3" key="1">
    <citation type="submission" date="2017-07" db="EMBL/GenBank/DDBJ databases">
        <title>Draft Genome Sequences of Select Purple Nonsulfur Bacteria.</title>
        <authorList>
            <person name="Lasarre B."/>
            <person name="Mckinlay J.B."/>
        </authorList>
    </citation>
    <scope>NUCLEOTIDE SEQUENCE [LARGE SCALE GENOMIC DNA]</scope>
    <source>
        <strain evidence="2 3">DSM 11907</strain>
    </source>
</reference>
<dbReference type="Proteomes" id="UP000248863">
    <property type="component" value="Unassembled WGS sequence"/>
</dbReference>
<comment type="caution">
    <text evidence="2">The sequence shown here is derived from an EMBL/GenBank/DDBJ whole genome shotgun (WGS) entry which is preliminary data.</text>
</comment>
<dbReference type="EMBL" id="NPEU01000039">
    <property type="protein sequence ID" value="RAI40519.1"/>
    <property type="molecule type" value="Genomic_DNA"/>
</dbReference>
<evidence type="ECO:0000313" key="3">
    <source>
        <dbReference type="Proteomes" id="UP000248863"/>
    </source>
</evidence>
<gene>
    <name evidence="2" type="ORF">CH338_05900</name>
</gene>
<dbReference type="AlphaFoldDB" id="A0A327KNP8"/>
<feature type="region of interest" description="Disordered" evidence="1">
    <location>
        <begin position="150"/>
        <end position="170"/>
    </location>
</feature>
<keyword evidence="3" id="KW-1185">Reference proteome</keyword>
<sequence>MVFGVLLNCHNSRTGRCDPRVEVLAELSGCKRRVVSDVIGELAAGGWLTVQRRPGSSIYTLNFDRVGPVEDVQDSAQLDGHEDVRETAQQDVQDSAQLAADEPAKMCGIPHDRCAESRISDVRDSACPIEKPGNETGKRNREESLSVIHDGELFPPPTASGPPGRPARTAKPSMAEVDRAFAEFWDAYPRRKAKGAAERAFAAALKAGADPAAVIAGARRYAAERAGQDPKFTKHPTTWLNAEAWLDEPDALDGAARRTGIASAVAGIASFLEDRR</sequence>